<dbReference type="RefSeq" id="WP_129012057.1">
    <property type="nucleotide sequence ID" value="NZ_CP053835.1"/>
</dbReference>
<keyword evidence="2" id="KW-1185">Reference proteome</keyword>
<organism evidence="1 2">
    <name type="scientific">Arcobacter defluvii</name>
    <dbReference type="NCBI Taxonomy" id="873191"/>
    <lineage>
        <taxon>Bacteria</taxon>
        <taxon>Pseudomonadati</taxon>
        <taxon>Campylobacterota</taxon>
        <taxon>Epsilonproteobacteria</taxon>
        <taxon>Campylobacterales</taxon>
        <taxon>Arcobacteraceae</taxon>
        <taxon>Arcobacter</taxon>
    </lineage>
</organism>
<dbReference type="Proteomes" id="UP000503313">
    <property type="component" value="Chromosome"/>
</dbReference>
<protein>
    <submittedName>
        <fullName evidence="1">Uncharacterized protein</fullName>
    </submittedName>
</protein>
<dbReference type="EMBL" id="CP053835">
    <property type="protein sequence ID" value="QKF77354.1"/>
    <property type="molecule type" value="Genomic_DNA"/>
</dbReference>
<sequence>MYSKWKELKEEFEITKKDFCDSYSNSILRHLIFRDKEDNWANFYFDKDIKQVRIVINYQDGTSYSRIDNY</sequence>
<dbReference type="KEGG" id="adz:ADFLV_1322"/>
<accession>A0AAE7BGE6</accession>
<gene>
    <name evidence="1" type="ORF">ADFLV_1322</name>
</gene>
<dbReference type="AlphaFoldDB" id="A0AAE7BGE6"/>
<proteinExistence type="predicted"/>
<reference evidence="1 2" key="1">
    <citation type="submission" date="2020-05" db="EMBL/GenBank/DDBJ databases">
        <title>Complete genome sequencing of Campylobacter and Arcobacter type strains.</title>
        <authorList>
            <person name="Miller W.G."/>
            <person name="Yee E."/>
        </authorList>
    </citation>
    <scope>NUCLEOTIDE SEQUENCE [LARGE SCALE GENOMIC DNA]</scope>
    <source>
        <strain evidence="1 2">LMG 25694</strain>
    </source>
</reference>
<evidence type="ECO:0000313" key="2">
    <source>
        <dbReference type="Proteomes" id="UP000503313"/>
    </source>
</evidence>
<name>A0AAE7BGE6_9BACT</name>
<evidence type="ECO:0000313" key="1">
    <source>
        <dbReference type="EMBL" id="QKF77354.1"/>
    </source>
</evidence>